<comment type="caution">
    <text evidence="18">The sequence shown here is derived from an EMBL/GenBank/DDBJ whole genome shotgun (WGS) entry which is preliminary data.</text>
</comment>
<dbReference type="SUPFAM" id="SSF47384">
    <property type="entry name" value="Homodimeric domain of signal transducing histidine kinase"/>
    <property type="match status" value="1"/>
</dbReference>
<evidence type="ECO:0000256" key="11">
    <source>
        <dbReference type="ARBA" id="ARBA00022989"/>
    </source>
</evidence>
<comment type="catalytic activity">
    <reaction evidence="1">
        <text>ATP + protein L-histidine = ADP + protein N-phospho-L-histidine.</text>
        <dbReference type="EC" id="2.7.13.3"/>
    </reaction>
</comment>
<dbReference type="OrthoDB" id="9786919at2"/>
<evidence type="ECO:0000256" key="1">
    <source>
        <dbReference type="ARBA" id="ARBA00000085"/>
    </source>
</evidence>
<dbReference type="PANTHER" id="PTHR43711">
    <property type="entry name" value="TWO-COMPONENT HISTIDINE KINASE"/>
    <property type="match status" value="1"/>
</dbReference>
<dbReference type="Gene3D" id="3.30.565.10">
    <property type="entry name" value="Histidine kinase-like ATPase, C-terminal domain"/>
    <property type="match status" value="1"/>
</dbReference>
<evidence type="ECO:0000259" key="17">
    <source>
        <dbReference type="PROSITE" id="PS50885"/>
    </source>
</evidence>
<dbReference type="InterPro" id="IPR050736">
    <property type="entry name" value="Sensor_HK_Regulatory"/>
</dbReference>
<feature type="region of interest" description="Disordered" evidence="14">
    <location>
        <begin position="402"/>
        <end position="425"/>
    </location>
</feature>
<dbReference type="Proteomes" id="UP000321234">
    <property type="component" value="Unassembled WGS sequence"/>
</dbReference>
<dbReference type="EMBL" id="VKAC01000001">
    <property type="protein sequence ID" value="TXR58088.1"/>
    <property type="molecule type" value="Genomic_DNA"/>
</dbReference>
<evidence type="ECO:0000256" key="4">
    <source>
        <dbReference type="ARBA" id="ARBA00022475"/>
    </source>
</evidence>
<dbReference type="Gene3D" id="6.10.340.10">
    <property type="match status" value="1"/>
</dbReference>
<dbReference type="Gene3D" id="1.10.287.130">
    <property type="match status" value="1"/>
</dbReference>
<dbReference type="InterPro" id="IPR003660">
    <property type="entry name" value="HAMP_dom"/>
</dbReference>
<reference evidence="18 19" key="1">
    <citation type="submission" date="2019-07" db="EMBL/GenBank/DDBJ databases">
        <title>Quadrisphaera sp. strain DD2A genome sequencing and assembly.</title>
        <authorList>
            <person name="Kim I."/>
        </authorList>
    </citation>
    <scope>NUCLEOTIDE SEQUENCE [LARGE SCALE GENOMIC DNA]</scope>
    <source>
        <strain evidence="18 19">DD2A</strain>
    </source>
</reference>
<evidence type="ECO:0000256" key="14">
    <source>
        <dbReference type="SAM" id="MobiDB-lite"/>
    </source>
</evidence>
<proteinExistence type="predicted"/>
<dbReference type="GO" id="GO:0005524">
    <property type="term" value="F:ATP binding"/>
    <property type="evidence" value="ECO:0007669"/>
    <property type="project" value="UniProtKB-KW"/>
</dbReference>
<evidence type="ECO:0000256" key="7">
    <source>
        <dbReference type="ARBA" id="ARBA00022692"/>
    </source>
</evidence>
<dbReference type="InterPro" id="IPR036890">
    <property type="entry name" value="HATPase_C_sf"/>
</dbReference>
<keyword evidence="7 15" id="KW-0812">Transmembrane</keyword>
<dbReference type="SUPFAM" id="SSF158472">
    <property type="entry name" value="HAMP domain-like"/>
    <property type="match status" value="1"/>
</dbReference>
<sequence length="564" mass="60855">MLRPTPEAPGRWRARWQALLSGPGPRRRWRRSLQLRVVATTTLLTLLAVALAGAYLAGRISDQLFDSRRDQALTEALRGAQDAQTRFDQFTAQNSYEVQLQTQTLLGQLEGVGLDRDRTVLLLQPPGGRPQTSIGTALFSASNGPLTVPEELRAAVRKGGKTQQYQSISVDVGGRERPWLAVGSMVTVPIAGDYELYFLFDLSREQATLDAVQRTLLVGASVLVLLVGVVTAVVVHQVVEPVRAAAAVASRMGDGHLGDRMEVKGEDDLARLAASFNTMAASLEQQITELEQLGTLQQRFVSDVSHELRTPLTTIRMAGEVLHDAREDFPPAVARSAELLYTQLDRFEDLLADLLEISRYDAGAANLDLERVDVGALAHRAVEGALPLAERTGSALRVTVHPVPRGLGADPRDDGGTDAGAPGTCTAEVDRRRVERVLRNLVVNAVEHGEGRPVEVDVAADDVAVAVRVRDHGVGLTPTDAARVFDRFWRADPARARTTGGTGLGLAISKEDALLHRGRLEVTGRPGEGATFLLTLPRTREAQLGAGSPLPLRPMLQITAAPRA</sequence>
<evidence type="ECO:0000256" key="2">
    <source>
        <dbReference type="ARBA" id="ARBA00004651"/>
    </source>
</evidence>
<dbReference type="PANTHER" id="PTHR43711:SF1">
    <property type="entry name" value="HISTIDINE KINASE 1"/>
    <property type="match status" value="1"/>
</dbReference>
<dbReference type="Pfam" id="PF00512">
    <property type="entry name" value="HisKA"/>
    <property type="match status" value="1"/>
</dbReference>
<dbReference type="InterPro" id="IPR003594">
    <property type="entry name" value="HATPase_dom"/>
</dbReference>
<dbReference type="EC" id="2.7.13.3" evidence="3"/>
<keyword evidence="4" id="KW-1003">Cell membrane</keyword>
<evidence type="ECO:0000256" key="3">
    <source>
        <dbReference type="ARBA" id="ARBA00012438"/>
    </source>
</evidence>
<feature type="domain" description="HAMP" evidence="17">
    <location>
        <begin position="236"/>
        <end position="288"/>
    </location>
</feature>
<dbReference type="FunFam" id="1.10.287.130:FF:000010">
    <property type="entry name" value="Two-component sensor histidine kinase"/>
    <property type="match status" value="1"/>
</dbReference>
<gene>
    <name evidence="18" type="ORF">FMM08_02465</name>
</gene>
<evidence type="ECO:0000256" key="13">
    <source>
        <dbReference type="ARBA" id="ARBA00023136"/>
    </source>
</evidence>
<dbReference type="SMART" id="SM00304">
    <property type="entry name" value="HAMP"/>
    <property type="match status" value="1"/>
</dbReference>
<dbReference type="PROSITE" id="PS50109">
    <property type="entry name" value="HIS_KIN"/>
    <property type="match status" value="1"/>
</dbReference>
<dbReference type="AlphaFoldDB" id="A0A5C8ZM14"/>
<evidence type="ECO:0000256" key="6">
    <source>
        <dbReference type="ARBA" id="ARBA00022679"/>
    </source>
</evidence>
<evidence type="ECO:0000256" key="9">
    <source>
        <dbReference type="ARBA" id="ARBA00022777"/>
    </source>
</evidence>
<dbReference type="InterPro" id="IPR003661">
    <property type="entry name" value="HisK_dim/P_dom"/>
</dbReference>
<feature type="domain" description="Histidine kinase" evidence="16">
    <location>
        <begin position="303"/>
        <end position="540"/>
    </location>
</feature>
<evidence type="ECO:0000256" key="5">
    <source>
        <dbReference type="ARBA" id="ARBA00022553"/>
    </source>
</evidence>
<keyword evidence="19" id="KW-1185">Reference proteome</keyword>
<evidence type="ECO:0000256" key="12">
    <source>
        <dbReference type="ARBA" id="ARBA00023012"/>
    </source>
</evidence>
<keyword evidence="6" id="KW-0808">Transferase</keyword>
<dbReference type="InterPro" id="IPR036097">
    <property type="entry name" value="HisK_dim/P_sf"/>
</dbReference>
<organism evidence="18 19">
    <name type="scientific">Quadrisphaera setariae</name>
    <dbReference type="NCBI Taxonomy" id="2593304"/>
    <lineage>
        <taxon>Bacteria</taxon>
        <taxon>Bacillati</taxon>
        <taxon>Actinomycetota</taxon>
        <taxon>Actinomycetes</taxon>
        <taxon>Kineosporiales</taxon>
        <taxon>Kineosporiaceae</taxon>
        <taxon>Quadrisphaera</taxon>
    </lineage>
</organism>
<evidence type="ECO:0000256" key="8">
    <source>
        <dbReference type="ARBA" id="ARBA00022741"/>
    </source>
</evidence>
<dbReference type="SMART" id="SM00387">
    <property type="entry name" value="HATPase_c"/>
    <property type="match status" value="1"/>
</dbReference>
<dbReference type="RefSeq" id="WP_147924699.1">
    <property type="nucleotide sequence ID" value="NZ_VKAC01000001.1"/>
</dbReference>
<dbReference type="GO" id="GO:0000155">
    <property type="term" value="F:phosphorelay sensor kinase activity"/>
    <property type="evidence" value="ECO:0007669"/>
    <property type="project" value="InterPro"/>
</dbReference>
<dbReference type="FunFam" id="3.30.565.10:FF:000013">
    <property type="entry name" value="Two-component sensor histidine kinase"/>
    <property type="match status" value="1"/>
</dbReference>
<dbReference type="Pfam" id="PF02518">
    <property type="entry name" value="HATPase_c"/>
    <property type="match status" value="1"/>
</dbReference>
<dbReference type="GO" id="GO:0005886">
    <property type="term" value="C:plasma membrane"/>
    <property type="evidence" value="ECO:0007669"/>
    <property type="project" value="UniProtKB-SubCell"/>
</dbReference>
<name>A0A5C8ZM14_9ACTN</name>
<feature type="transmembrane region" description="Helical" evidence="15">
    <location>
        <begin position="35"/>
        <end position="57"/>
    </location>
</feature>
<keyword evidence="5" id="KW-0597">Phosphoprotein</keyword>
<evidence type="ECO:0000313" key="19">
    <source>
        <dbReference type="Proteomes" id="UP000321234"/>
    </source>
</evidence>
<dbReference type="InterPro" id="IPR005467">
    <property type="entry name" value="His_kinase_dom"/>
</dbReference>
<evidence type="ECO:0000313" key="18">
    <source>
        <dbReference type="EMBL" id="TXR58088.1"/>
    </source>
</evidence>
<keyword evidence="12" id="KW-0902">Two-component regulatory system</keyword>
<dbReference type="CDD" id="cd00082">
    <property type="entry name" value="HisKA"/>
    <property type="match status" value="1"/>
</dbReference>
<keyword evidence="10" id="KW-0067">ATP-binding</keyword>
<dbReference type="SMART" id="SM00388">
    <property type="entry name" value="HisKA"/>
    <property type="match status" value="1"/>
</dbReference>
<keyword evidence="13 15" id="KW-0472">Membrane</keyword>
<evidence type="ECO:0000256" key="10">
    <source>
        <dbReference type="ARBA" id="ARBA00022840"/>
    </source>
</evidence>
<evidence type="ECO:0000256" key="15">
    <source>
        <dbReference type="SAM" id="Phobius"/>
    </source>
</evidence>
<keyword evidence="8" id="KW-0547">Nucleotide-binding</keyword>
<dbReference type="PRINTS" id="PR00344">
    <property type="entry name" value="BCTRLSENSOR"/>
</dbReference>
<evidence type="ECO:0000259" key="16">
    <source>
        <dbReference type="PROSITE" id="PS50109"/>
    </source>
</evidence>
<dbReference type="PROSITE" id="PS50885">
    <property type="entry name" value="HAMP"/>
    <property type="match status" value="1"/>
</dbReference>
<protein>
    <recommendedName>
        <fullName evidence="3">histidine kinase</fullName>
        <ecNumber evidence="3">2.7.13.3</ecNumber>
    </recommendedName>
</protein>
<dbReference type="InterPro" id="IPR004358">
    <property type="entry name" value="Sig_transdc_His_kin-like_C"/>
</dbReference>
<dbReference type="CDD" id="cd06225">
    <property type="entry name" value="HAMP"/>
    <property type="match status" value="1"/>
</dbReference>
<comment type="subcellular location">
    <subcellularLocation>
        <location evidence="2">Cell membrane</location>
        <topology evidence="2">Multi-pass membrane protein</topology>
    </subcellularLocation>
</comment>
<keyword evidence="9 18" id="KW-0418">Kinase</keyword>
<dbReference type="SUPFAM" id="SSF55874">
    <property type="entry name" value="ATPase domain of HSP90 chaperone/DNA topoisomerase II/histidine kinase"/>
    <property type="match status" value="1"/>
</dbReference>
<keyword evidence="11 15" id="KW-1133">Transmembrane helix</keyword>
<dbReference type="Pfam" id="PF00672">
    <property type="entry name" value="HAMP"/>
    <property type="match status" value="1"/>
</dbReference>
<accession>A0A5C8ZM14</accession>